<sequence length="315" mass="35602">MATQKPSILFILTDDQNWHIESIGTLWNAQNVDNYNAPYAGSFNGLDFILDPYTYKYYRTLMSRNRASPISYGGQYSPNVTVAKAYGYLEEATQHPDPWFMNYKIPGIRNFNPEQPVGVGRTGDLSYVNETAVEYNDEYQRARLRVFQSVDEMVEQIVKTLDAKGLLENSYIFYTTNNGRHMSSRRMLPGKECSYKEDIHIPLIVRGPGVPREHITHDIVTTRTDLALTIPQLAGGALQEDFDGTPIPLTDDSLQTGSHAEQVAVEYWGMAIAEGKYGRELVYGHGRVGEIGSENAARKNTYKSLRIQSDEYGLF</sequence>
<dbReference type="EMBL" id="CAWUHD010000130">
    <property type="protein sequence ID" value="CAK7234141.1"/>
    <property type="molecule type" value="Genomic_DNA"/>
</dbReference>
<evidence type="ECO:0000259" key="2">
    <source>
        <dbReference type="Pfam" id="PF00884"/>
    </source>
</evidence>
<keyword evidence="4" id="KW-1185">Reference proteome</keyword>
<dbReference type="InterPro" id="IPR000917">
    <property type="entry name" value="Sulfatase_N"/>
</dbReference>
<comment type="caution">
    <text evidence="3">The sequence shown here is derived from an EMBL/GenBank/DDBJ whole genome shotgun (WGS) entry which is preliminary data.</text>
</comment>
<dbReference type="PANTHER" id="PTHR43108:SF8">
    <property type="entry name" value="SD21168P"/>
    <property type="match status" value="1"/>
</dbReference>
<dbReference type="InterPro" id="IPR017850">
    <property type="entry name" value="Alkaline_phosphatase_core_sf"/>
</dbReference>
<dbReference type="PANTHER" id="PTHR43108">
    <property type="entry name" value="N-ACETYLGLUCOSAMINE-6-SULFATASE FAMILY MEMBER"/>
    <property type="match status" value="1"/>
</dbReference>
<evidence type="ECO:0000313" key="3">
    <source>
        <dbReference type="EMBL" id="CAK7234141.1"/>
    </source>
</evidence>
<organism evidence="3 4">
    <name type="scientific">Sporothrix eucalyptigena</name>
    <dbReference type="NCBI Taxonomy" id="1812306"/>
    <lineage>
        <taxon>Eukaryota</taxon>
        <taxon>Fungi</taxon>
        <taxon>Dikarya</taxon>
        <taxon>Ascomycota</taxon>
        <taxon>Pezizomycotina</taxon>
        <taxon>Sordariomycetes</taxon>
        <taxon>Sordariomycetidae</taxon>
        <taxon>Ophiostomatales</taxon>
        <taxon>Ophiostomataceae</taxon>
        <taxon>Sporothrix</taxon>
    </lineage>
</organism>
<evidence type="ECO:0000313" key="4">
    <source>
        <dbReference type="Proteomes" id="UP001642482"/>
    </source>
</evidence>
<feature type="domain" description="Sulfatase N-terminal" evidence="2">
    <location>
        <begin position="27"/>
        <end position="235"/>
    </location>
</feature>
<name>A0ABP0CSV6_9PEZI</name>
<comment type="similarity">
    <text evidence="1">Belongs to the sulfatase family.</text>
</comment>
<reference evidence="3 4" key="1">
    <citation type="submission" date="2024-01" db="EMBL/GenBank/DDBJ databases">
        <authorList>
            <person name="Allen C."/>
            <person name="Tagirdzhanova G."/>
        </authorList>
    </citation>
    <scope>NUCLEOTIDE SEQUENCE [LARGE SCALE GENOMIC DNA]</scope>
</reference>
<dbReference type="Proteomes" id="UP001642482">
    <property type="component" value="Unassembled WGS sequence"/>
</dbReference>
<accession>A0ABP0CSV6</accession>
<gene>
    <name evidence="3" type="ORF">SEUCBS140593_008839</name>
</gene>
<dbReference type="Gene3D" id="3.40.720.10">
    <property type="entry name" value="Alkaline Phosphatase, subunit A"/>
    <property type="match status" value="1"/>
</dbReference>
<dbReference type="SUPFAM" id="SSF53649">
    <property type="entry name" value="Alkaline phosphatase-like"/>
    <property type="match status" value="1"/>
</dbReference>
<protein>
    <recommendedName>
        <fullName evidence="2">Sulfatase N-terminal domain-containing protein</fullName>
    </recommendedName>
</protein>
<evidence type="ECO:0000256" key="1">
    <source>
        <dbReference type="ARBA" id="ARBA00008779"/>
    </source>
</evidence>
<dbReference type="Pfam" id="PF00884">
    <property type="entry name" value="Sulfatase"/>
    <property type="match status" value="1"/>
</dbReference>
<proteinExistence type="inferred from homology"/>